<name>A0A0R1LTF5_9LACO</name>
<sequence length="214" mass="23082">MTARWAVKHFALLAAGLVMMAASVALAKIATLGTSPISSIPNVGSLLTPLTIGQVTIIFMVVIIGLEWVVLRRDFGWTNLVQLIPSVFFGTLIDLFVTAFHAIQPTAYWQQLGLTVISIGLLAFGVLLEVNSRTLVMAGEGIAAALAFRYHRPFGAMKVRCDLTMVIGAVLLALVFAHGLIGVREGTVISALLTGRVVSWLETHLPRFTAWVQD</sequence>
<dbReference type="PATRIC" id="fig|1423715.3.peg.2649"/>
<feature type="chain" id="PRO_5006407579" evidence="2">
    <location>
        <begin position="28"/>
        <end position="214"/>
    </location>
</feature>
<gene>
    <name evidence="3" type="ORF">FD25_GL002568</name>
</gene>
<evidence type="ECO:0000313" key="4">
    <source>
        <dbReference type="Proteomes" id="UP000051955"/>
    </source>
</evidence>
<feature type="transmembrane region" description="Helical" evidence="1">
    <location>
        <begin position="109"/>
        <end position="128"/>
    </location>
</feature>
<accession>A0A0R1LTF5</accession>
<keyword evidence="1" id="KW-0472">Membrane</keyword>
<feature type="transmembrane region" description="Helical" evidence="1">
    <location>
        <begin position="83"/>
        <end position="103"/>
    </location>
</feature>
<feature type="transmembrane region" description="Helical" evidence="1">
    <location>
        <begin position="163"/>
        <end position="183"/>
    </location>
</feature>
<protein>
    <submittedName>
        <fullName evidence="3">Integral membrane protein</fullName>
    </submittedName>
</protein>
<proteinExistence type="predicted"/>
<evidence type="ECO:0000256" key="1">
    <source>
        <dbReference type="SAM" id="Phobius"/>
    </source>
</evidence>
<feature type="signal peptide" evidence="2">
    <location>
        <begin position="1"/>
        <end position="27"/>
    </location>
</feature>
<keyword evidence="1" id="KW-0812">Transmembrane</keyword>
<dbReference type="Pfam" id="PF19700">
    <property type="entry name" value="DUF6198"/>
    <property type="match status" value="1"/>
</dbReference>
<evidence type="ECO:0000256" key="2">
    <source>
        <dbReference type="SAM" id="SignalP"/>
    </source>
</evidence>
<keyword evidence="1" id="KW-1133">Transmembrane helix</keyword>
<dbReference type="PANTHER" id="PTHR40078">
    <property type="entry name" value="INTEGRAL MEMBRANE PROTEIN-RELATED"/>
    <property type="match status" value="1"/>
</dbReference>
<feature type="transmembrane region" description="Helical" evidence="1">
    <location>
        <begin position="51"/>
        <end position="71"/>
    </location>
</feature>
<dbReference type="AlphaFoldDB" id="A0A0R1LTF5"/>
<keyword evidence="4" id="KW-1185">Reference proteome</keyword>
<comment type="caution">
    <text evidence="3">The sequence shown here is derived from an EMBL/GenBank/DDBJ whole genome shotgun (WGS) entry which is preliminary data.</text>
</comment>
<reference evidence="3 4" key="1">
    <citation type="journal article" date="2015" name="Genome Announc.">
        <title>Expanding the biotechnology potential of lactobacilli through comparative genomics of 213 strains and associated genera.</title>
        <authorList>
            <person name="Sun Z."/>
            <person name="Harris H.M."/>
            <person name="McCann A."/>
            <person name="Guo C."/>
            <person name="Argimon S."/>
            <person name="Zhang W."/>
            <person name="Yang X."/>
            <person name="Jeffery I.B."/>
            <person name="Cooney J.C."/>
            <person name="Kagawa T.F."/>
            <person name="Liu W."/>
            <person name="Song Y."/>
            <person name="Salvetti E."/>
            <person name="Wrobel A."/>
            <person name="Rasinkangas P."/>
            <person name="Parkhill J."/>
            <person name="Rea M.C."/>
            <person name="O'Sullivan O."/>
            <person name="Ritari J."/>
            <person name="Douillard F.P."/>
            <person name="Paul Ross R."/>
            <person name="Yang R."/>
            <person name="Briner A.E."/>
            <person name="Felis G.E."/>
            <person name="de Vos W.M."/>
            <person name="Barrangou R."/>
            <person name="Klaenhammer T.R."/>
            <person name="Caufield P.W."/>
            <person name="Cui Y."/>
            <person name="Zhang H."/>
            <person name="O'Toole P.W."/>
        </authorList>
    </citation>
    <scope>NUCLEOTIDE SEQUENCE [LARGE SCALE GENOMIC DNA]</scope>
    <source>
        <strain evidence="3 4">DSM 19394</strain>
    </source>
</reference>
<organism evidence="3 4">
    <name type="scientific">Levilactobacillus acidifarinae DSM 19394 = JCM 15949</name>
    <dbReference type="NCBI Taxonomy" id="1423715"/>
    <lineage>
        <taxon>Bacteria</taxon>
        <taxon>Bacillati</taxon>
        <taxon>Bacillota</taxon>
        <taxon>Bacilli</taxon>
        <taxon>Lactobacillales</taxon>
        <taxon>Lactobacillaceae</taxon>
        <taxon>Levilactobacillus</taxon>
    </lineage>
</organism>
<dbReference type="EMBL" id="AZDV01000005">
    <property type="protein sequence ID" value="KRK96105.1"/>
    <property type="molecule type" value="Genomic_DNA"/>
</dbReference>
<dbReference type="PANTHER" id="PTHR40078:SF1">
    <property type="entry name" value="INTEGRAL MEMBRANE PROTEIN"/>
    <property type="match status" value="1"/>
</dbReference>
<evidence type="ECO:0000313" key="3">
    <source>
        <dbReference type="EMBL" id="KRK96105.1"/>
    </source>
</evidence>
<dbReference type="Proteomes" id="UP000051955">
    <property type="component" value="Unassembled WGS sequence"/>
</dbReference>
<dbReference type="RefSeq" id="WP_186811150.1">
    <property type="nucleotide sequence ID" value="NZ_AZDV01000005.1"/>
</dbReference>
<dbReference type="STRING" id="1423715.FD25_GL002568"/>
<dbReference type="InterPro" id="IPR038750">
    <property type="entry name" value="YczE/YyaS-like"/>
</dbReference>
<keyword evidence="2" id="KW-0732">Signal</keyword>